<dbReference type="Proteomes" id="UP000295558">
    <property type="component" value="Unassembled WGS sequence"/>
</dbReference>
<dbReference type="EMBL" id="SNZK01000008">
    <property type="protein sequence ID" value="TDR52420.1"/>
    <property type="molecule type" value="Genomic_DNA"/>
</dbReference>
<reference evidence="1 2" key="1">
    <citation type="submission" date="2019-03" db="EMBL/GenBank/DDBJ databases">
        <title>Genomic Encyclopedia of Type Strains, Phase III (KMG-III): the genomes of soil and plant-associated and newly described type strains.</title>
        <authorList>
            <person name="Whitman W."/>
        </authorList>
    </citation>
    <scope>NUCLEOTIDE SEQUENCE [LARGE SCALE GENOMIC DNA]</scope>
    <source>
        <strain evidence="1 2">CECT 7972</strain>
    </source>
</reference>
<dbReference type="AlphaFoldDB" id="A0A4R6ZJD0"/>
<evidence type="ECO:0000313" key="1">
    <source>
        <dbReference type="EMBL" id="TDR52420.1"/>
    </source>
</evidence>
<sequence length="80" mass="9036">MLMDSGDGKTFWIKGQVNGTYFVDGDTTLKFGDSETSLPKKEDIKNLDKATIEKQEETGNNLQVLDTEAFKTKLEKDMKE</sequence>
<keyword evidence="2" id="KW-1185">Reference proteome</keyword>
<evidence type="ECO:0000313" key="2">
    <source>
        <dbReference type="Proteomes" id="UP000295558"/>
    </source>
</evidence>
<accession>A0A4R6ZJD0</accession>
<protein>
    <submittedName>
        <fullName evidence="1">Uncharacterized protein</fullName>
    </submittedName>
</protein>
<gene>
    <name evidence="1" type="ORF">DFP96_10894</name>
</gene>
<organism evidence="1 2">
    <name type="scientific">Listeria rocourtiae</name>
    <dbReference type="NCBI Taxonomy" id="647910"/>
    <lineage>
        <taxon>Bacteria</taxon>
        <taxon>Bacillati</taxon>
        <taxon>Bacillota</taxon>
        <taxon>Bacilli</taxon>
        <taxon>Bacillales</taxon>
        <taxon>Listeriaceae</taxon>
        <taxon>Listeria</taxon>
    </lineage>
</organism>
<name>A0A4R6ZJD0_9LIST</name>
<proteinExistence type="predicted"/>
<dbReference type="STRING" id="1265846.PROCOU_00615"/>
<comment type="caution">
    <text evidence="1">The sequence shown here is derived from an EMBL/GenBank/DDBJ whole genome shotgun (WGS) entry which is preliminary data.</text>
</comment>